<dbReference type="Pfam" id="PF20209">
    <property type="entry name" value="DUF6570"/>
    <property type="match status" value="1"/>
</dbReference>
<dbReference type="STRING" id="34475.A0A4Y9XX20"/>
<sequence>MASSLSNVDEQRTQLAILSVREIITVVGSRAVISATSRRNKSRVLDEVLTLASDVQDDIMAAAVAKQSRLDGTPQSRKRKRDVERQRERRVRARLEVHGEDESEHEEPAVDAQQWSSSDAGMARMEAFLKLPTDVQRRALYREFYEATSSARLLDKTCAVCARSQNATDTDVIDVALKDIPNQHRLRPSQSHTSHQLIDGMLLAPEGCQVTGTNTTVSICGSCRRELGKASENPIRLSLANGLWVGDVPWQLQRLTFPEQLLIAHLYPRVFVVKLYPKDRRGHAPETLQSALAGNVTTFAFNMDKIADMIEGRLMPQRPAVLASVLSVTYVGSRKIPKQWLKKTFNVRRFHVGEALRWLKEHNQKYYGDIIIDMDRMHALPEDDIPVEILANMRHEDHVDVVDVENDTYVPPDDEFATQEGSEGANVVLCVAHCLFKSNGQVTRMKTENQL</sequence>
<dbReference type="Proteomes" id="UP000298390">
    <property type="component" value="Unassembled WGS sequence"/>
</dbReference>
<dbReference type="AlphaFoldDB" id="A0A4Y9XX20"/>
<name>A0A4Y9XX20_9APHY</name>
<evidence type="ECO:0000313" key="4">
    <source>
        <dbReference type="Proteomes" id="UP000298390"/>
    </source>
</evidence>
<organism evidence="3 4">
    <name type="scientific">Rhodofomes roseus</name>
    <dbReference type="NCBI Taxonomy" id="34475"/>
    <lineage>
        <taxon>Eukaryota</taxon>
        <taxon>Fungi</taxon>
        <taxon>Dikarya</taxon>
        <taxon>Basidiomycota</taxon>
        <taxon>Agaricomycotina</taxon>
        <taxon>Agaricomycetes</taxon>
        <taxon>Polyporales</taxon>
        <taxon>Rhodofomes</taxon>
    </lineage>
</organism>
<protein>
    <recommendedName>
        <fullName evidence="2">DUF6570 domain-containing protein</fullName>
    </recommendedName>
</protein>
<feature type="domain" description="DUF6570" evidence="2">
    <location>
        <begin position="233"/>
        <end position="377"/>
    </location>
</feature>
<reference evidence="3 4" key="1">
    <citation type="submission" date="2019-01" db="EMBL/GenBank/DDBJ databases">
        <title>Genome sequencing of the rare red list fungi Fomitopsis rosea.</title>
        <authorList>
            <person name="Buettner E."/>
            <person name="Kellner H."/>
        </authorList>
    </citation>
    <scope>NUCLEOTIDE SEQUENCE [LARGE SCALE GENOMIC DNA]</scope>
    <source>
        <strain evidence="3 4">DSM 105464</strain>
    </source>
</reference>
<accession>A0A4Y9XX20</accession>
<evidence type="ECO:0000259" key="2">
    <source>
        <dbReference type="Pfam" id="PF20209"/>
    </source>
</evidence>
<dbReference type="InterPro" id="IPR046700">
    <property type="entry name" value="DUF6570"/>
</dbReference>
<comment type="caution">
    <text evidence="3">The sequence shown here is derived from an EMBL/GenBank/DDBJ whole genome shotgun (WGS) entry which is preliminary data.</text>
</comment>
<evidence type="ECO:0000313" key="3">
    <source>
        <dbReference type="EMBL" id="TFY54238.1"/>
    </source>
</evidence>
<dbReference type="EMBL" id="SEKV01000722">
    <property type="protein sequence ID" value="TFY54238.1"/>
    <property type="molecule type" value="Genomic_DNA"/>
</dbReference>
<feature type="compositionally biased region" description="Basic and acidic residues" evidence="1">
    <location>
        <begin position="81"/>
        <end position="100"/>
    </location>
</feature>
<evidence type="ECO:0000256" key="1">
    <source>
        <dbReference type="SAM" id="MobiDB-lite"/>
    </source>
</evidence>
<feature type="region of interest" description="Disordered" evidence="1">
    <location>
        <begin position="66"/>
        <end position="117"/>
    </location>
</feature>
<proteinExistence type="predicted"/>
<gene>
    <name evidence="3" type="ORF">EVJ58_g8977</name>
</gene>